<dbReference type="GO" id="GO:0010468">
    <property type="term" value="P:regulation of gene expression"/>
    <property type="evidence" value="ECO:0007669"/>
    <property type="project" value="TreeGrafter"/>
</dbReference>
<dbReference type="Pfam" id="PF00035">
    <property type="entry name" value="dsrm"/>
    <property type="match status" value="1"/>
</dbReference>
<keyword evidence="5 9" id="KW-0540">Nuclease</keyword>
<dbReference type="Proteomes" id="UP000249590">
    <property type="component" value="Unassembled WGS sequence"/>
</dbReference>
<evidence type="ECO:0000256" key="2">
    <source>
        <dbReference type="ARBA" id="ARBA00010183"/>
    </source>
</evidence>
<evidence type="ECO:0000259" key="11">
    <source>
        <dbReference type="PROSITE" id="PS50142"/>
    </source>
</evidence>
<dbReference type="InterPro" id="IPR000999">
    <property type="entry name" value="RNase_III_dom"/>
</dbReference>
<evidence type="ECO:0000256" key="7">
    <source>
        <dbReference type="ARBA" id="ARBA00022801"/>
    </source>
</evidence>
<dbReference type="Gene3D" id="1.10.1520.10">
    <property type="entry name" value="Ribonuclease III domain"/>
    <property type="match status" value="1"/>
</dbReference>
<dbReference type="PROSITE" id="PS50137">
    <property type="entry name" value="DS_RBD"/>
    <property type="match status" value="1"/>
</dbReference>
<dbReference type="SMART" id="SM00535">
    <property type="entry name" value="RIBOc"/>
    <property type="match status" value="1"/>
</dbReference>
<comment type="cofactor">
    <cofactor evidence="9">
        <name>Mg(2+)</name>
        <dbReference type="ChEBI" id="CHEBI:18420"/>
    </cofactor>
</comment>
<evidence type="ECO:0000256" key="1">
    <source>
        <dbReference type="ARBA" id="ARBA00000109"/>
    </source>
</evidence>
<feature type="active site" evidence="9">
    <location>
        <position position="124"/>
    </location>
</feature>
<comment type="subcellular location">
    <subcellularLocation>
        <location evidence="9">Cytoplasm</location>
    </subcellularLocation>
</comment>
<keyword evidence="9" id="KW-0699">rRNA-binding</keyword>
<evidence type="ECO:0000256" key="6">
    <source>
        <dbReference type="ARBA" id="ARBA00022759"/>
    </source>
</evidence>
<evidence type="ECO:0000256" key="4">
    <source>
        <dbReference type="ARBA" id="ARBA00022664"/>
    </source>
</evidence>
<dbReference type="PANTHER" id="PTHR11207:SF0">
    <property type="entry name" value="RIBONUCLEASE 3"/>
    <property type="match status" value="1"/>
</dbReference>
<feature type="binding site" evidence="9">
    <location>
        <position position="48"/>
    </location>
    <ligand>
        <name>Mg(2+)</name>
        <dbReference type="ChEBI" id="CHEBI:18420"/>
    </ligand>
</feature>
<dbReference type="GO" id="GO:0005737">
    <property type="term" value="C:cytoplasm"/>
    <property type="evidence" value="ECO:0007669"/>
    <property type="project" value="UniProtKB-SubCell"/>
</dbReference>
<feature type="domain" description="DRBM" evidence="10">
    <location>
        <begin position="159"/>
        <end position="228"/>
    </location>
</feature>
<evidence type="ECO:0000259" key="10">
    <source>
        <dbReference type="PROSITE" id="PS50137"/>
    </source>
</evidence>
<comment type="function">
    <text evidence="9">Digests double-stranded RNA. Involved in the processing of primary rRNA transcript to yield the immediate precursors to the large and small rRNAs (23S and 16S). Processes some mRNAs, and tRNAs when they are encoded in the rRNA operon. Processes pre-crRNA and tracrRNA of type II CRISPR loci if present in the organism.</text>
</comment>
<keyword evidence="9" id="KW-0479">Metal-binding</keyword>
<dbReference type="PROSITE" id="PS50142">
    <property type="entry name" value="RNASE_3_2"/>
    <property type="match status" value="1"/>
</dbReference>
<feature type="binding site" evidence="9">
    <location>
        <position position="124"/>
    </location>
    <ligand>
        <name>Mg(2+)</name>
        <dbReference type="ChEBI" id="CHEBI:18420"/>
    </ligand>
</feature>
<dbReference type="SUPFAM" id="SSF54768">
    <property type="entry name" value="dsRNA-binding domain-like"/>
    <property type="match status" value="1"/>
</dbReference>
<dbReference type="InterPro" id="IPR036389">
    <property type="entry name" value="RNase_III_sf"/>
</dbReference>
<dbReference type="GO" id="GO:0004525">
    <property type="term" value="F:ribonuclease III activity"/>
    <property type="evidence" value="ECO:0007669"/>
    <property type="project" value="UniProtKB-UniRule"/>
</dbReference>
<keyword evidence="9" id="KW-0963">Cytoplasm</keyword>
<organism evidence="12 13">
    <name type="scientific">Acuticoccus sediminis</name>
    <dbReference type="NCBI Taxonomy" id="2184697"/>
    <lineage>
        <taxon>Bacteria</taxon>
        <taxon>Pseudomonadati</taxon>
        <taxon>Pseudomonadota</taxon>
        <taxon>Alphaproteobacteria</taxon>
        <taxon>Hyphomicrobiales</taxon>
        <taxon>Amorphaceae</taxon>
        <taxon>Acuticoccus</taxon>
    </lineage>
</organism>
<dbReference type="EMBL" id="QHHQ01000010">
    <property type="protein sequence ID" value="RAH96998.1"/>
    <property type="molecule type" value="Genomic_DNA"/>
</dbReference>
<keyword evidence="4 9" id="KW-0507">mRNA processing</keyword>
<dbReference type="EC" id="3.1.26.3" evidence="9"/>
<keyword evidence="13" id="KW-1185">Reference proteome</keyword>
<reference evidence="12 13" key="1">
    <citation type="submission" date="2018-05" db="EMBL/GenBank/DDBJ databases">
        <title>Acuticoccus sediminis sp. nov., isolated from deep-sea sediment of Indian Ocean.</title>
        <authorList>
            <person name="Liu X."/>
            <person name="Lai Q."/>
            <person name="Du Y."/>
            <person name="Sun F."/>
            <person name="Zhang X."/>
            <person name="Wang S."/>
            <person name="Shao Z."/>
        </authorList>
    </citation>
    <scope>NUCLEOTIDE SEQUENCE [LARGE SCALE GENOMIC DNA]</scope>
    <source>
        <strain evidence="12 13">PTG4-2</strain>
    </source>
</reference>
<evidence type="ECO:0000313" key="13">
    <source>
        <dbReference type="Proteomes" id="UP000249590"/>
    </source>
</evidence>
<dbReference type="GO" id="GO:0046872">
    <property type="term" value="F:metal ion binding"/>
    <property type="evidence" value="ECO:0007669"/>
    <property type="project" value="UniProtKB-KW"/>
</dbReference>
<dbReference type="GO" id="GO:0006364">
    <property type="term" value="P:rRNA processing"/>
    <property type="evidence" value="ECO:0007669"/>
    <property type="project" value="UniProtKB-UniRule"/>
</dbReference>
<dbReference type="PROSITE" id="PS00517">
    <property type="entry name" value="RNASE_3_1"/>
    <property type="match status" value="1"/>
</dbReference>
<proteinExistence type="inferred from homology"/>
<protein>
    <recommendedName>
        <fullName evidence="9">Ribonuclease 3</fullName>
        <ecNumber evidence="9">3.1.26.3</ecNumber>
    </recommendedName>
    <alternativeName>
        <fullName evidence="9">Ribonuclease III</fullName>
        <shortName evidence="9">RNase III</shortName>
    </alternativeName>
</protein>
<comment type="similarity">
    <text evidence="2">Belongs to the ribonuclease III family.</text>
</comment>
<dbReference type="OrthoDB" id="9805026at2"/>
<dbReference type="HAMAP" id="MF_00104">
    <property type="entry name" value="RNase_III"/>
    <property type="match status" value="1"/>
</dbReference>
<dbReference type="CDD" id="cd10845">
    <property type="entry name" value="DSRM_RNAse_III_family"/>
    <property type="match status" value="1"/>
</dbReference>
<dbReference type="SUPFAM" id="SSF69065">
    <property type="entry name" value="RNase III domain-like"/>
    <property type="match status" value="1"/>
</dbReference>
<keyword evidence="3 9" id="KW-0698">rRNA processing</keyword>
<evidence type="ECO:0000313" key="12">
    <source>
        <dbReference type="EMBL" id="RAH96998.1"/>
    </source>
</evidence>
<comment type="catalytic activity">
    <reaction evidence="1 9">
        <text>Endonucleolytic cleavage to 5'-phosphomonoester.</text>
        <dbReference type="EC" id="3.1.26.3"/>
    </reaction>
</comment>
<accession>A0A8B2NLJ5</accession>
<keyword evidence="7 9" id="KW-0378">Hydrolase</keyword>
<dbReference type="CDD" id="cd00593">
    <property type="entry name" value="RIBOc"/>
    <property type="match status" value="1"/>
</dbReference>
<dbReference type="RefSeq" id="WP_111352106.1">
    <property type="nucleotide sequence ID" value="NZ_QHHQ01000010.1"/>
</dbReference>
<dbReference type="SMART" id="SM00358">
    <property type="entry name" value="DSRM"/>
    <property type="match status" value="1"/>
</dbReference>
<keyword evidence="6 9" id="KW-0255">Endonuclease</keyword>
<evidence type="ECO:0000256" key="3">
    <source>
        <dbReference type="ARBA" id="ARBA00022552"/>
    </source>
</evidence>
<feature type="domain" description="RNase III" evidence="11">
    <location>
        <begin position="9"/>
        <end position="135"/>
    </location>
</feature>
<evidence type="ECO:0000256" key="8">
    <source>
        <dbReference type="ARBA" id="ARBA00022884"/>
    </source>
</evidence>
<dbReference type="FunFam" id="1.10.1520.10:FF:000001">
    <property type="entry name" value="Ribonuclease 3"/>
    <property type="match status" value="1"/>
</dbReference>
<dbReference type="Gene3D" id="3.30.160.20">
    <property type="match status" value="1"/>
</dbReference>
<dbReference type="InterPro" id="IPR014720">
    <property type="entry name" value="dsRBD_dom"/>
</dbReference>
<evidence type="ECO:0000256" key="5">
    <source>
        <dbReference type="ARBA" id="ARBA00022722"/>
    </source>
</evidence>
<dbReference type="GO" id="GO:0006397">
    <property type="term" value="P:mRNA processing"/>
    <property type="evidence" value="ECO:0007669"/>
    <property type="project" value="UniProtKB-UniRule"/>
</dbReference>
<keyword evidence="8 9" id="KW-0694">RNA-binding</keyword>
<dbReference type="Pfam" id="PF14622">
    <property type="entry name" value="Ribonucleas_3_3"/>
    <property type="match status" value="1"/>
</dbReference>
<comment type="caution">
    <text evidence="12">The sequence shown here is derived from an EMBL/GenBank/DDBJ whole genome shotgun (WGS) entry which is preliminary data.</text>
</comment>
<evidence type="ECO:0000256" key="9">
    <source>
        <dbReference type="HAMAP-Rule" id="MF_00104"/>
    </source>
</evidence>
<dbReference type="AlphaFoldDB" id="A0A8B2NLJ5"/>
<dbReference type="InterPro" id="IPR011907">
    <property type="entry name" value="RNase_III"/>
</dbReference>
<dbReference type="GO" id="GO:0003725">
    <property type="term" value="F:double-stranded RNA binding"/>
    <property type="evidence" value="ECO:0007669"/>
    <property type="project" value="TreeGrafter"/>
</dbReference>
<feature type="active site" evidence="9">
    <location>
        <position position="52"/>
    </location>
</feature>
<name>A0A8B2NLJ5_9HYPH</name>
<dbReference type="GO" id="GO:0008033">
    <property type="term" value="P:tRNA processing"/>
    <property type="evidence" value="ECO:0007669"/>
    <property type="project" value="UniProtKB-KW"/>
</dbReference>
<keyword evidence="9" id="KW-0819">tRNA processing</keyword>
<comment type="subunit">
    <text evidence="9">Homodimer.</text>
</comment>
<dbReference type="PANTHER" id="PTHR11207">
    <property type="entry name" value="RIBONUCLEASE III"/>
    <property type="match status" value="1"/>
</dbReference>
<gene>
    <name evidence="9 12" type="primary">rnc</name>
    <name evidence="12" type="ORF">DLJ53_30450</name>
</gene>
<dbReference type="NCBIfam" id="TIGR02191">
    <property type="entry name" value="RNaseIII"/>
    <property type="match status" value="1"/>
</dbReference>
<sequence>MAQRSDETLDTLELRLGHNFADRTVLIEALNHASVHANGRGPNYQRLEFVGDRVLGLTIAAELYRRDPAADEGDLARRLNALVRKETCADRALLLGIDDALRLGAAEAQAGGRRKAAILADACEAVLAAIFLDAGFAAAEAAILRVWGPLLDDKGIDRDAKTSLQERLQAEGGRPPVYRLKVRTGPDHAPHFVIEVVNGEEVLAEGEGGSKREAEQNAARAALLRLSQREPS</sequence>
<dbReference type="GO" id="GO:0019843">
    <property type="term" value="F:rRNA binding"/>
    <property type="evidence" value="ECO:0007669"/>
    <property type="project" value="UniProtKB-KW"/>
</dbReference>
<keyword evidence="9" id="KW-0460">Magnesium</keyword>
<feature type="binding site" evidence="9">
    <location>
        <position position="121"/>
    </location>
    <ligand>
        <name>Mg(2+)</name>
        <dbReference type="ChEBI" id="CHEBI:18420"/>
    </ligand>
</feature>